<organism evidence="1 2">
    <name type="scientific">Polarella glacialis</name>
    <name type="common">Dinoflagellate</name>
    <dbReference type="NCBI Taxonomy" id="89957"/>
    <lineage>
        <taxon>Eukaryota</taxon>
        <taxon>Sar</taxon>
        <taxon>Alveolata</taxon>
        <taxon>Dinophyceae</taxon>
        <taxon>Suessiales</taxon>
        <taxon>Suessiaceae</taxon>
        <taxon>Polarella</taxon>
    </lineage>
</organism>
<reference evidence="1" key="1">
    <citation type="submission" date="2021-02" db="EMBL/GenBank/DDBJ databases">
        <authorList>
            <person name="Dougan E. K."/>
            <person name="Rhodes N."/>
            <person name="Thang M."/>
            <person name="Chan C."/>
        </authorList>
    </citation>
    <scope>NUCLEOTIDE SEQUENCE</scope>
</reference>
<dbReference type="OrthoDB" id="10296344at2759"/>
<dbReference type="Proteomes" id="UP000654075">
    <property type="component" value="Unassembled WGS sequence"/>
</dbReference>
<keyword evidence="2" id="KW-1185">Reference proteome</keyword>
<sequence length="129" mass="14379">MATRMQAIKSVTKHLTATVNPSAKMALNGCYRQPNKAAVAIIAPVQEVAAHRDHHDHHPWGVTWPGHADKWGNKEPPMVDWDEVKDTFRWWNQYDYSVSHYFYGAVGMIAEVVASKVPTGKAPVAAHGH</sequence>
<accession>A0A813G7D4</accession>
<comment type="caution">
    <text evidence="1">The sequence shown here is derived from an EMBL/GenBank/DDBJ whole genome shotgun (WGS) entry which is preliminary data.</text>
</comment>
<gene>
    <name evidence="1" type="ORF">PGLA1383_LOCUS40028</name>
</gene>
<name>A0A813G7D4_POLGL</name>
<proteinExistence type="predicted"/>
<evidence type="ECO:0000313" key="1">
    <source>
        <dbReference type="EMBL" id="CAE8622591.1"/>
    </source>
</evidence>
<dbReference type="AlphaFoldDB" id="A0A813G7D4"/>
<dbReference type="EMBL" id="CAJNNV010028006">
    <property type="protein sequence ID" value="CAE8622591.1"/>
    <property type="molecule type" value="Genomic_DNA"/>
</dbReference>
<evidence type="ECO:0000313" key="2">
    <source>
        <dbReference type="Proteomes" id="UP000654075"/>
    </source>
</evidence>
<protein>
    <submittedName>
        <fullName evidence="1">Uncharacterized protein</fullName>
    </submittedName>
</protein>